<dbReference type="GO" id="GO:0003677">
    <property type="term" value="F:DNA binding"/>
    <property type="evidence" value="ECO:0007669"/>
    <property type="project" value="UniProtKB-KW"/>
</dbReference>
<evidence type="ECO:0000256" key="3">
    <source>
        <dbReference type="ARBA" id="ARBA00023163"/>
    </source>
</evidence>
<dbReference type="PANTHER" id="PTHR42756:SF1">
    <property type="entry name" value="TRANSCRIPTIONAL REPRESSOR OF EMRAB OPERON"/>
    <property type="match status" value="1"/>
</dbReference>
<gene>
    <name evidence="5" type="ORF">RM573_09755</name>
</gene>
<keyword evidence="3" id="KW-0804">Transcription</keyword>
<comment type="caution">
    <text evidence="5">The sequence shown here is derived from an EMBL/GenBank/DDBJ whole genome shotgun (WGS) entry which is preliminary data.</text>
</comment>
<evidence type="ECO:0000256" key="1">
    <source>
        <dbReference type="ARBA" id="ARBA00023015"/>
    </source>
</evidence>
<dbReference type="Gene3D" id="1.10.10.10">
    <property type="entry name" value="Winged helix-like DNA-binding domain superfamily/Winged helix DNA-binding domain"/>
    <property type="match status" value="1"/>
</dbReference>
<dbReference type="SMART" id="SM00347">
    <property type="entry name" value="HTH_MARR"/>
    <property type="match status" value="1"/>
</dbReference>
<name>A0ABU3A121_9GAMM</name>
<keyword evidence="6" id="KW-1185">Reference proteome</keyword>
<dbReference type="SUPFAM" id="SSF46785">
    <property type="entry name" value="Winged helix' DNA-binding domain"/>
    <property type="match status" value="1"/>
</dbReference>
<sequence>MTIINPLEDKLGYHIRRASIMMFNHLNSLLKTLDLSTMEASVLLFIGANANIKQITICNHLGVKKANMAPLMSTMIKRGLVHKNKLDGRSYGFTLTEEGERTVVEISKCMAINEEWMLENTSFVEKDFMLTKLKMIWNK</sequence>
<evidence type="ECO:0000313" key="6">
    <source>
        <dbReference type="Proteomes" id="UP001266357"/>
    </source>
</evidence>
<protein>
    <submittedName>
        <fullName evidence="5">Winged helix DNA-binding protein</fullName>
    </submittedName>
</protein>
<dbReference type="InterPro" id="IPR036390">
    <property type="entry name" value="WH_DNA-bd_sf"/>
</dbReference>
<reference evidence="5 6" key="1">
    <citation type="submission" date="2023-09" db="EMBL/GenBank/DDBJ databases">
        <authorList>
            <person name="Rey-Velasco X."/>
        </authorList>
    </citation>
    <scope>NUCLEOTIDE SEQUENCE [LARGE SCALE GENOMIC DNA]</scope>
    <source>
        <strain evidence="5 6">W431</strain>
    </source>
</reference>
<keyword evidence="1" id="KW-0805">Transcription regulation</keyword>
<accession>A0ABU3A121</accession>
<dbReference type="InterPro" id="IPR036388">
    <property type="entry name" value="WH-like_DNA-bd_sf"/>
</dbReference>
<dbReference type="Proteomes" id="UP001266357">
    <property type="component" value="Unassembled WGS sequence"/>
</dbReference>
<dbReference type="RefSeq" id="WP_311580969.1">
    <property type="nucleotide sequence ID" value="NZ_JAVRIF010000004.1"/>
</dbReference>
<dbReference type="PANTHER" id="PTHR42756">
    <property type="entry name" value="TRANSCRIPTIONAL REGULATOR, MARR"/>
    <property type="match status" value="1"/>
</dbReference>
<proteinExistence type="predicted"/>
<dbReference type="Pfam" id="PF12802">
    <property type="entry name" value="MarR_2"/>
    <property type="match status" value="1"/>
</dbReference>
<keyword evidence="2 5" id="KW-0238">DNA-binding</keyword>
<evidence type="ECO:0000256" key="2">
    <source>
        <dbReference type="ARBA" id="ARBA00023125"/>
    </source>
</evidence>
<evidence type="ECO:0000259" key="4">
    <source>
        <dbReference type="SMART" id="SM00347"/>
    </source>
</evidence>
<evidence type="ECO:0000313" key="5">
    <source>
        <dbReference type="EMBL" id="MDT0603878.1"/>
    </source>
</evidence>
<feature type="domain" description="HTH marR-type" evidence="4">
    <location>
        <begin position="28"/>
        <end position="126"/>
    </location>
</feature>
<dbReference type="EMBL" id="JAVRIF010000004">
    <property type="protein sequence ID" value="MDT0603878.1"/>
    <property type="molecule type" value="Genomic_DNA"/>
</dbReference>
<organism evidence="5 6">
    <name type="scientific">Thalassotalea castellviae</name>
    <dbReference type="NCBI Taxonomy" id="3075612"/>
    <lineage>
        <taxon>Bacteria</taxon>
        <taxon>Pseudomonadati</taxon>
        <taxon>Pseudomonadota</taxon>
        <taxon>Gammaproteobacteria</taxon>
        <taxon>Alteromonadales</taxon>
        <taxon>Colwelliaceae</taxon>
        <taxon>Thalassotalea</taxon>
    </lineage>
</organism>
<dbReference type="InterPro" id="IPR000835">
    <property type="entry name" value="HTH_MarR-typ"/>
</dbReference>